<keyword evidence="1" id="KW-1133">Transmembrane helix</keyword>
<reference evidence="2 3" key="1">
    <citation type="submission" date="2015-01" db="EMBL/GenBank/DDBJ databases">
        <title>Jeotgalibacillus campisalis genome sequencing.</title>
        <authorList>
            <person name="Goh K.M."/>
            <person name="Chan K.-G."/>
            <person name="Yaakop A.S."/>
            <person name="Ee R."/>
            <person name="Gan H.M."/>
            <person name="Chan C.S."/>
        </authorList>
    </citation>
    <scope>NUCLEOTIDE SEQUENCE [LARGE SCALE GENOMIC DNA]</scope>
    <source>
        <strain evidence="2 3">SF-57</strain>
    </source>
</reference>
<organism evidence="2 3">
    <name type="scientific">Jeotgalibacillus campisalis</name>
    <dbReference type="NCBI Taxonomy" id="220754"/>
    <lineage>
        <taxon>Bacteria</taxon>
        <taxon>Bacillati</taxon>
        <taxon>Bacillota</taxon>
        <taxon>Bacilli</taxon>
        <taxon>Bacillales</taxon>
        <taxon>Caryophanaceae</taxon>
        <taxon>Jeotgalibacillus</taxon>
    </lineage>
</organism>
<keyword evidence="1" id="KW-0472">Membrane</keyword>
<name>A0A0C2VEW3_9BACL</name>
<accession>A0A0C2VEW3</accession>
<dbReference type="EMBL" id="JXRR01000022">
    <property type="protein sequence ID" value="KIL43051.1"/>
    <property type="molecule type" value="Genomic_DNA"/>
</dbReference>
<keyword evidence="3" id="KW-1185">Reference proteome</keyword>
<gene>
    <name evidence="2" type="ORF">KR50_34540</name>
</gene>
<protein>
    <submittedName>
        <fullName evidence="2">Uncharacterized protein</fullName>
    </submittedName>
</protein>
<comment type="caution">
    <text evidence="2">The sequence shown here is derived from an EMBL/GenBank/DDBJ whole genome shotgun (WGS) entry which is preliminary data.</text>
</comment>
<evidence type="ECO:0000313" key="2">
    <source>
        <dbReference type="EMBL" id="KIL43051.1"/>
    </source>
</evidence>
<feature type="transmembrane region" description="Helical" evidence="1">
    <location>
        <begin position="24"/>
        <end position="44"/>
    </location>
</feature>
<evidence type="ECO:0000256" key="1">
    <source>
        <dbReference type="SAM" id="Phobius"/>
    </source>
</evidence>
<dbReference type="AlphaFoldDB" id="A0A0C2VEW3"/>
<proteinExistence type="predicted"/>
<dbReference type="PATRIC" id="fig|220754.4.peg.3469"/>
<evidence type="ECO:0000313" key="3">
    <source>
        <dbReference type="Proteomes" id="UP000031972"/>
    </source>
</evidence>
<dbReference type="Proteomes" id="UP000031972">
    <property type="component" value="Unassembled WGS sequence"/>
</dbReference>
<keyword evidence="1" id="KW-0812">Transmembrane</keyword>
<sequence length="51" mass="5815">MRSINVAHLPPRKKASAWNGNEPVFFLMNLGLKITFATLIINLMDDFLKKV</sequence>